<dbReference type="AlphaFoldDB" id="A0A7X0JFF4"/>
<dbReference type="EMBL" id="JACHBT010000013">
    <property type="protein sequence ID" value="MBB6505556.1"/>
    <property type="molecule type" value="Genomic_DNA"/>
</dbReference>
<comment type="caution">
    <text evidence="2">The sequence shown here is derived from an EMBL/GenBank/DDBJ whole genome shotgun (WGS) entry which is preliminary data.</text>
</comment>
<reference evidence="2 3" key="2">
    <citation type="submission" date="2020-08" db="EMBL/GenBank/DDBJ databases">
        <title>The Agave Microbiome: Exploring the role of microbial communities in plant adaptations to desert environments.</title>
        <authorList>
            <person name="Partida-Martinez L.P."/>
        </authorList>
    </citation>
    <scope>NUCLEOTIDE SEQUENCE [LARGE SCALE GENOMIC DNA]</scope>
    <source>
        <strain evidence="2 3">AS3.13</strain>
    </source>
</reference>
<name>A0A7X0JFF4_9SPHN</name>
<sequence>MITDKDRLYFQTRAEAELRLAAEAEDPVVCQAHYAMATEYLEAAHGANMRLPPDPQRLARSG</sequence>
<dbReference type="Proteomes" id="UP000522313">
    <property type="component" value="Unassembled WGS sequence"/>
</dbReference>
<evidence type="ECO:0000313" key="2">
    <source>
        <dbReference type="EMBL" id="MBB6505556.1"/>
    </source>
</evidence>
<organism evidence="2 3">
    <name type="scientific">Sphingomonas endophytica</name>
    <dbReference type="NCBI Taxonomy" id="869719"/>
    <lineage>
        <taxon>Bacteria</taxon>
        <taxon>Pseudomonadati</taxon>
        <taxon>Pseudomonadota</taxon>
        <taxon>Alphaproteobacteria</taxon>
        <taxon>Sphingomonadales</taxon>
        <taxon>Sphingomonadaceae</taxon>
        <taxon>Sphingomonas</taxon>
    </lineage>
</organism>
<evidence type="ECO:0000313" key="4">
    <source>
        <dbReference type="Proteomes" id="UP000560131"/>
    </source>
</evidence>
<dbReference type="RefSeq" id="WP_184034847.1">
    <property type="nucleotide sequence ID" value="NZ_BAABAR010000001.1"/>
</dbReference>
<dbReference type="Proteomes" id="UP000560131">
    <property type="component" value="Unassembled WGS sequence"/>
</dbReference>
<accession>A0A7X0JFF4</accession>
<reference evidence="2 3" key="3">
    <citation type="submission" date="2020-08" db="EMBL/GenBank/DDBJ databases">
        <authorList>
            <person name="Partida-Martinez L."/>
            <person name="Huntemann M."/>
            <person name="Clum A."/>
            <person name="Wang J."/>
            <person name="Palaniappan K."/>
            <person name="Ritter S."/>
            <person name="Chen I.-M."/>
            <person name="Stamatis D."/>
            <person name="Reddy T."/>
            <person name="O'Malley R."/>
            <person name="Daum C."/>
            <person name="Shapiro N."/>
            <person name="Ivanova N."/>
            <person name="Kyrpides N."/>
            <person name="Woyke T."/>
        </authorList>
    </citation>
    <scope>NUCLEOTIDE SEQUENCE [LARGE SCALE GENOMIC DNA]</scope>
    <source>
        <strain evidence="2 3">AS3.13</strain>
    </source>
</reference>
<dbReference type="EMBL" id="JACIJN010000003">
    <property type="protein sequence ID" value="MBB5725404.1"/>
    <property type="molecule type" value="Genomic_DNA"/>
</dbReference>
<keyword evidence="4" id="KW-1185">Reference proteome</keyword>
<gene>
    <name evidence="2" type="ORF">F4693_002548</name>
    <name evidence="1" type="ORF">FHS97_001320</name>
</gene>
<proteinExistence type="predicted"/>
<evidence type="ECO:0000313" key="1">
    <source>
        <dbReference type="EMBL" id="MBB5725404.1"/>
    </source>
</evidence>
<reference evidence="1 4" key="1">
    <citation type="submission" date="2020-08" db="EMBL/GenBank/DDBJ databases">
        <title>Genomic Encyclopedia of Type Strains, Phase IV (KMG-IV): sequencing the most valuable type-strain genomes for metagenomic binning, comparative biology and taxonomic classification.</title>
        <authorList>
            <person name="Goeker M."/>
        </authorList>
    </citation>
    <scope>NUCLEOTIDE SEQUENCE [LARGE SCALE GENOMIC DNA]</scope>
    <source>
        <strain evidence="1 4">DSM 101535</strain>
    </source>
</reference>
<protein>
    <submittedName>
        <fullName evidence="2">Uncharacterized protein</fullName>
    </submittedName>
</protein>
<evidence type="ECO:0000313" key="3">
    <source>
        <dbReference type="Proteomes" id="UP000522313"/>
    </source>
</evidence>